<dbReference type="PROSITE" id="PS51257">
    <property type="entry name" value="PROKAR_LIPOPROTEIN"/>
    <property type="match status" value="1"/>
</dbReference>
<name>A0ABW0KFN8_9BACL</name>
<dbReference type="PANTHER" id="PTHR43308">
    <property type="entry name" value="OUTER MEMBRANE PROTEIN ALPHA-RELATED"/>
    <property type="match status" value="1"/>
</dbReference>
<evidence type="ECO:0000313" key="3">
    <source>
        <dbReference type="EMBL" id="MFC5452105.1"/>
    </source>
</evidence>
<feature type="region of interest" description="Disordered" evidence="1">
    <location>
        <begin position="422"/>
        <end position="448"/>
    </location>
</feature>
<feature type="compositionally biased region" description="Low complexity" evidence="1">
    <location>
        <begin position="422"/>
        <end position="436"/>
    </location>
</feature>
<keyword evidence="4" id="KW-1185">Reference proteome</keyword>
<protein>
    <submittedName>
        <fullName evidence="3">S-layer homology domain-containing protein</fullName>
    </submittedName>
</protein>
<dbReference type="Pfam" id="PF00395">
    <property type="entry name" value="SLH"/>
    <property type="match status" value="3"/>
</dbReference>
<proteinExistence type="predicted"/>
<dbReference type="Pfam" id="PF12733">
    <property type="entry name" value="Cadherin-like"/>
    <property type="match status" value="2"/>
</dbReference>
<organism evidence="3 4">
    <name type="scientific">Paenibacillus aestuarii</name>
    <dbReference type="NCBI Taxonomy" id="516965"/>
    <lineage>
        <taxon>Bacteria</taxon>
        <taxon>Bacillati</taxon>
        <taxon>Bacillota</taxon>
        <taxon>Bacilli</taxon>
        <taxon>Bacillales</taxon>
        <taxon>Paenibacillaceae</taxon>
        <taxon>Paenibacillus</taxon>
    </lineage>
</organism>
<dbReference type="EMBL" id="JBHSMJ010000041">
    <property type="protein sequence ID" value="MFC5452105.1"/>
    <property type="molecule type" value="Genomic_DNA"/>
</dbReference>
<evidence type="ECO:0000256" key="1">
    <source>
        <dbReference type="SAM" id="MobiDB-lite"/>
    </source>
</evidence>
<dbReference type="PROSITE" id="PS51272">
    <property type="entry name" value="SLH"/>
    <property type="match status" value="3"/>
</dbReference>
<sequence length="672" mass="71469">MKSRIKTRFTKFSLSLVAVLGLVLLSGCVLTNYSSMSFIFGNTLNDANQIIVRYSDGLTASHTIEPGQTSATVSTDSSKKIVGFYVSDGTVSWVPNLNYGGPAVQAITFNPDSTHITPKPGSPADHAIQVGQPEMDPVYTGYVDLTFAVYNANDRLVDDRTEVFAHSSDPNVAFCNADPNDYLNGFSVTGGFSWYTVNGLVTFRVQSDISNISTKPISLLSGSKHIYDSSYSSDATLSSLSLSGITLDQTVNGSVYDYTAAVPNDVSVTTVTYTTADSYATANLQLNGASVNNSVNLGVGSNVISIVVTAQNGTTQIYTVNITRAGSSNAALSSLTLDGITLDQTVSRDVYAYTAAVPKNVSVTTVTYTTVDSHATADLYLNGVSVSNPVNLGLGTNVISIVVTAQNGSAQTYTVNITRYNRSSHRSSSTSTVTNPAPAPVPVPTPDPAPASTTDVFKSDVVKGDANVLKNISKLVQEAVKNPVKVTLSDTKGHWAEKTIDAFVKLHVIDGYSDGRFEPDGKITRGEFAAILNRVFDIKGSGNTNAALKDVGNHWAKEAIKNLVEAGIISGYEDGTFKPDNTITREEMVVLLSRMLNLNNVPKDTTKGNFDDLQGSYAANEIRAEAQAGIITGKADAKFDAKSSATRAEALKIILNALKLNPQLKTLLDEIN</sequence>
<dbReference type="InterPro" id="IPR001119">
    <property type="entry name" value="SLH_dom"/>
</dbReference>
<accession>A0ABW0KFN8</accession>
<dbReference type="Proteomes" id="UP001596044">
    <property type="component" value="Unassembled WGS sequence"/>
</dbReference>
<feature type="domain" description="SLH" evidence="2">
    <location>
        <begin position="483"/>
        <end position="542"/>
    </location>
</feature>
<reference evidence="4" key="1">
    <citation type="journal article" date="2019" name="Int. J. Syst. Evol. Microbiol.">
        <title>The Global Catalogue of Microorganisms (GCM) 10K type strain sequencing project: providing services to taxonomists for standard genome sequencing and annotation.</title>
        <authorList>
            <consortium name="The Broad Institute Genomics Platform"/>
            <consortium name="The Broad Institute Genome Sequencing Center for Infectious Disease"/>
            <person name="Wu L."/>
            <person name="Ma J."/>
        </authorList>
    </citation>
    <scope>NUCLEOTIDE SEQUENCE [LARGE SCALE GENOMIC DNA]</scope>
    <source>
        <strain evidence="4">KACC 11904</strain>
    </source>
</reference>
<evidence type="ECO:0000313" key="4">
    <source>
        <dbReference type="Proteomes" id="UP001596044"/>
    </source>
</evidence>
<feature type="domain" description="SLH" evidence="2">
    <location>
        <begin position="543"/>
        <end position="606"/>
    </location>
</feature>
<feature type="domain" description="SLH" evidence="2">
    <location>
        <begin position="607"/>
        <end position="668"/>
    </location>
</feature>
<dbReference type="InterPro" id="IPR025883">
    <property type="entry name" value="Cadherin-like_domain"/>
</dbReference>
<dbReference type="InterPro" id="IPR051465">
    <property type="entry name" value="Cell_Envelope_Struct_Comp"/>
</dbReference>
<dbReference type="RefSeq" id="WP_270880747.1">
    <property type="nucleotide sequence ID" value="NZ_JAQFVF010000037.1"/>
</dbReference>
<evidence type="ECO:0000259" key="2">
    <source>
        <dbReference type="PROSITE" id="PS51272"/>
    </source>
</evidence>
<gene>
    <name evidence="3" type="ORF">ACFPOG_28260</name>
</gene>
<feature type="compositionally biased region" description="Pro residues" evidence="1">
    <location>
        <begin position="437"/>
        <end position="448"/>
    </location>
</feature>
<comment type="caution">
    <text evidence="3">The sequence shown here is derived from an EMBL/GenBank/DDBJ whole genome shotgun (WGS) entry which is preliminary data.</text>
</comment>